<dbReference type="InterPro" id="IPR007197">
    <property type="entry name" value="rSAM"/>
</dbReference>
<evidence type="ECO:0000256" key="7">
    <source>
        <dbReference type="SAM" id="MobiDB-lite"/>
    </source>
</evidence>
<comment type="caution">
    <text evidence="10">The sequence shown here is derived from an EMBL/GenBank/DDBJ whole genome shotgun (WGS) entry which is preliminary data.</text>
</comment>
<keyword evidence="5" id="KW-0408">Iron</keyword>
<comment type="cofactor">
    <cofactor evidence="1">
        <name>[4Fe-4S] cluster</name>
        <dbReference type="ChEBI" id="CHEBI:49883"/>
    </cofactor>
</comment>
<feature type="domain" description="Radical SAM core" evidence="8">
    <location>
        <begin position="25"/>
        <end position="237"/>
    </location>
</feature>
<dbReference type="SFLD" id="SFLDS00029">
    <property type="entry name" value="Radical_SAM"/>
    <property type="match status" value="1"/>
</dbReference>
<feature type="compositionally biased region" description="Low complexity" evidence="7">
    <location>
        <begin position="9"/>
        <end position="19"/>
    </location>
</feature>
<evidence type="ECO:0000313" key="9">
    <source>
        <dbReference type="EMBL" id="MCU4719403.1"/>
    </source>
</evidence>
<dbReference type="EMBL" id="JAOPKC010000027">
    <property type="protein sequence ID" value="MCU4719403.1"/>
    <property type="molecule type" value="Genomic_DNA"/>
</dbReference>
<dbReference type="InterPro" id="IPR050377">
    <property type="entry name" value="Radical_SAM_PqqE_MftC-like"/>
</dbReference>
<evidence type="ECO:0000313" key="11">
    <source>
        <dbReference type="Proteomes" id="UP001208186"/>
    </source>
</evidence>
<dbReference type="SFLD" id="SFLDG01386">
    <property type="entry name" value="main_SPASM_domain-containing"/>
    <property type="match status" value="1"/>
</dbReference>
<dbReference type="SUPFAM" id="SSF102114">
    <property type="entry name" value="Radical SAM enzymes"/>
    <property type="match status" value="1"/>
</dbReference>
<keyword evidence="2" id="KW-0004">4Fe-4S</keyword>
<dbReference type="RefSeq" id="WP_315910148.1">
    <property type="nucleotide sequence ID" value="NZ_JAOPKC010000027.1"/>
</dbReference>
<evidence type="ECO:0000256" key="4">
    <source>
        <dbReference type="ARBA" id="ARBA00022723"/>
    </source>
</evidence>
<dbReference type="InterPro" id="IPR006638">
    <property type="entry name" value="Elp3/MiaA/NifB-like_rSAM"/>
</dbReference>
<dbReference type="PANTHER" id="PTHR11228:SF34">
    <property type="entry name" value="TUNGSTEN-CONTAINING ALDEHYDE FERREDOXIN OXIDOREDUCTASE COFACTOR MODIFYING PROTEIN"/>
    <property type="match status" value="1"/>
</dbReference>
<evidence type="ECO:0000259" key="8">
    <source>
        <dbReference type="PROSITE" id="PS51918"/>
    </source>
</evidence>
<keyword evidence="6" id="KW-0411">Iron-sulfur</keyword>
<dbReference type="InterPro" id="IPR017200">
    <property type="entry name" value="PqqE-like"/>
</dbReference>
<gene>
    <name evidence="10" type="ORF">OB914_15765</name>
    <name evidence="9" type="ORF">OB916_15230</name>
</gene>
<keyword evidence="11" id="KW-1185">Reference proteome</keyword>
<dbReference type="PANTHER" id="PTHR11228">
    <property type="entry name" value="RADICAL SAM DOMAIN PROTEIN"/>
    <property type="match status" value="1"/>
</dbReference>
<evidence type="ECO:0000256" key="2">
    <source>
        <dbReference type="ARBA" id="ARBA00022485"/>
    </source>
</evidence>
<dbReference type="EMBL" id="JAOPKD010000026">
    <property type="protein sequence ID" value="MCU4728412.1"/>
    <property type="molecule type" value="Genomic_DNA"/>
</dbReference>
<evidence type="ECO:0000256" key="6">
    <source>
        <dbReference type="ARBA" id="ARBA00023014"/>
    </source>
</evidence>
<dbReference type="CDD" id="cd01335">
    <property type="entry name" value="Radical_SAM"/>
    <property type="match status" value="1"/>
</dbReference>
<keyword evidence="3" id="KW-0949">S-adenosyl-L-methionine</keyword>
<dbReference type="SMART" id="SM00729">
    <property type="entry name" value="Elp3"/>
    <property type="match status" value="1"/>
</dbReference>
<dbReference type="GO" id="GO:0003824">
    <property type="term" value="F:catalytic activity"/>
    <property type="evidence" value="ECO:0007669"/>
    <property type="project" value="InterPro"/>
</dbReference>
<dbReference type="PROSITE" id="PS51918">
    <property type="entry name" value="RADICAL_SAM"/>
    <property type="match status" value="1"/>
</dbReference>
<dbReference type="Pfam" id="PF04055">
    <property type="entry name" value="Radical_SAM"/>
    <property type="match status" value="1"/>
</dbReference>
<dbReference type="Proteomes" id="UP001208186">
    <property type="component" value="Unassembled WGS sequence"/>
</dbReference>
<protein>
    <submittedName>
        <fullName evidence="10">Radical SAM protein</fullName>
    </submittedName>
</protein>
<dbReference type="SFLD" id="SFLDG01067">
    <property type="entry name" value="SPASM/twitch_domain_containing"/>
    <property type="match status" value="1"/>
</dbReference>
<evidence type="ECO:0000256" key="1">
    <source>
        <dbReference type="ARBA" id="ARBA00001966"/>
    </source>
</evidence>
<reference evidence="10" key="1">
    <citation type="submission" date="2023-02" db="EMBL/GenBank/DDBJ databases">
        <title>Enrichment on poylsaccharides allowed isolation of novel metabolic and taxonomic groups of Haloarchaea.</title>
        <authorList>
            <person name="Sorokin D.Y."/>
            <person name="Elcheninov A.G."/>
            <person name="Khizhniak T.V."/>
            <person name="Kolganova T.V."/>
            <person name="Kublanov I.V."/>
        </authorList>
    </citation>
    <scope>NUCLEOTIDE SEQUENCE</scope>
    <source>
        <strain evidence="9 11">HArc-curdl5-1</strain>
        <strain evidence="10">HArc-curdl7</strain>
    </source>
</reference>
<evidence type="ECO:0000256" key="3">
    <source>
        <dbReference type="ARBA" id="ARBA00022691"/>
    </source>
</evidence>
<proteinExistence type="predicted"/>
<accession>A0AAE3IDZ7</accession>
<dbReference type="GO" id="GO:0046872">
    <property type="term" value="F:metal ion binding"/>
    <property type="evidence" value="ECO:0007669"/>
    <property type="project" value="UniProtKB-KW"/>
</dbReference>
<dbReference type="CDD" id="cd21123">
    <property type="entry name" value="SPASM_MftC-like"/>
    <property type="match status" value="1"/>
</dbReference>
<sequence length="366" mass="40246">MDQPPRDPPSGSSHPGGSPMDRDFSRTPLIVTWEVTQACGLECDHCRAEAQPDRDPEELTTEEGKRLLESVADFGHPPPILVFSGGDPLERPDLDELVDYASELGLPTAVTPAPTQNLTRDVVERFADAGVHRMALSLDGPDAQRHDEFRGEAGSYERVQQAAEWAEQAGLSIQINTTVTANTAETLPAIADQVEELGAAMWEVFFLVPIGRGAELTQLSPAEADEWMAWLYRRQREAPFRLITVEAPQYRRIAREIEGEPISVGSTRAGSGFVFVSYRGEVYPSGFLPESAGNVRETDLVSLYRDSELFRRLRDTEELSGRCGRCAYRELCGGSRSRAYAVAGDPFASDPLCPLASRSVSRSTSR</sequence>
<dbReference type="InterPro" id="IPR013785">
    <property type="entry name" value="Aldolase_TIM"/>
</dbReference>
<dbReference type="GO" id="GO:0051539">
    <property type="term" value="F:4 iron, 4 sulfur cluster binding"/>
    <property type="evidence" value="ECO:0007669"/>
    <property type="project" value="UniProtKB-KW"/>
</dbReference>
<feature type="region of interest" description="Disordered" evidence="7">
    <location>
        <begin position="1"/>
        <end position="24"/>
    </location>
</feature>
<name>A0AAE3IDZ7_9EURY</name>
<keyword evidence="4" id="KW-0479">Metal-binding</keyword>
<evidence type="ECO:0000256" key="5">
    <source>
        <dbReference type="ARBA" id="ARBA00023004"/>
    </source>
</evidence>
<dbReference type="PIRSF" id="PIRSF037420">
    <property type="entry name" value="PQQ_syn_pqqE"/>
    <property type="match status" value="1"/>
</dbReference>
<evidence type="ECO:0000313" key="10">
    <source>
        <dbReference type="EMBL" id="MCU4728412.1"/>
    </source>
</evidence>
<dbReference type="InterPro" id="IPR058240">
    <property type="entry name" value="rSAM_sf"/>
</dbReference>
<evidence type="ECO:0000313" key="12">
    <source>
        <dbReference type="Proteomes" id="UP001209746"/>
    </source>
</evidence>
<dbReference type="AlphaFoldDB" id="A0AAE3IDZ7"/>
<dbReference type="Gene3D" id="3.20.20.70">
    <property type="entry name" value="Aldolase class I"/>
    <property type="match status" value="1"/>
</dbReference>
<organism evidence="10 12">
    <name type="scientific">Halapricum hydrolyticum</name>
    <dbReference type="NCBI Taxonomy" id="2979991"/>
    <lineage>
        <taxon>Archaea</taxon>
        <taxon>Methanobacteriati</taxon>
        <taxon>Methanobacteriota</taxon>
        <taxon>Stenosarchaea group</taxon>
        <taxon>Halobacteria</taxon>
        <taxon>Halobacteriales</taxon>
        <taxon>Haloarculaceae</taxon>
        <taxon>Halapricum</taxon>
    </lineage>
</organism>
<dbReference type="Proteomes" id="UP001209746">
    <property type="component" value="Unassembled WGS sequence"/>
</dbReference>